<gene>
    <name evidence="2" type="ORF">CTI12_AA194820</name>
</gene>
<name>A0A2U1P4C2_ARTAN</name>
<dbReference type="PANTHER" id="PTHR11566">
    <property type="entry name" value="DYNAMIN"/>
    <property type="match status" value="1"/>
</dbReference>
<sequence>MSPKQKSSKRQLKIPAKIGDHVVSSMTHRSSDVDAVSNNEEIKAGKKGIRIVKVNEGETREVDMGELGNDNTAVECVENTIDKSMVGIPVLAHKLVQIQSVIISKCLPEIVKKINERLNVLILELNKLPHNLTSIPDAMTAFIRIVGSLKETLHRILIRGEFNQKSNNKQMYCDARLVEMLDQLSKELHTSFKFFENFLVEEIQVLKEANGIRLPHILRPNVFYHLLQREVNNISSFPISFVNKVWGYLEVVCLKVLIDHCGNFPQFSPLLLTTLTSAMHSIKIISSVLNAY</sequence>
<dbReference type="Pfam" id="PF01031">
    <property type="entry name" value="Dynamin_M"/>
    <property type="match status" value="1"/>
</dbReference>
<dbReference type="InterPro" id="IPR022812">
    <property type="entry name" value="Dynamin"/>
</dbReference>
<reference evidence="2 3" key="1">
    <citation type="journal article" date="2018" name="Mol. Plant">
        <title>The genome of Artemisia annua provides insight into the evolution of Asteraceae family and artemisinin biosynthesis.</title>
        <authorList>
            <person name="Shen Q."/>
            <person name="Zhang L."/>
            <person name="Liao Z."/>
            <person name="Wang S."/>
            <person name="Yan T."/>
            <person name="Shi P."/>
            <person name="Liu M."/>
            <person name="Fu X."/>
            <person name="Pan Q."/>
            <person name="Wang Y."/>
            <person name="Lv Z."/>
            <person name="Lu X."/>
            <person name="Zhang F."/>
            <person name="Jiang W."/>
            <person name="Ma Y."/>
            <person name="Chen M."/>
            <person name="Hao X."/>
            <person name="Li L."/>
            <person name="Tang Y."/>
            <person name="Lv G."/>
            <person name="Zhou Y."/>
            <person name="Sun X."/>
            <person name="Brodelius P.E."/>
            <person name="Rose J.K.C."/>
            <person name="Tang K."/>
        </authorList>
    </citation>
    <scope>NUCLEOTIDE SEQUENCE [LARGE SCALE GENOMIC DNA]</scope>
    <source>
        <strain evidence="3">cv. Huhao1</strain>
        <tissue evidence="2">Leaf</tissue>
    </source>
</reference>
<evidence type="ECO:0000259" key="1">
    <source>
        <dbReference type="Pfam" id="PF01031"/>
    </source>
</evidence>
<protein>
    <submittedName>
        <fullName evidence="2">Dynamin central domain-containing protein</fullName>
    </submittedName>
</protein>
<proteinExistence type="predicted"/>
<dbReference type="GO" id="GO:0016020">
    <property type="term" value="C:membrane"/>
    <property type="evidence" value="ECO:0007669"/>
    <property type="project" value="TreeGrafter"/>
</dbReference>
<accession>A0A2U1P4C2</accession>
<comment type="caution">
    <text evidence="2">The sequence shown here is derived from an EMBL/GenBank/DDBJ whole genome shotgun (WGS) entry which is preliminary data.</text>
</comment>
<dbReference type="OrthoDB" id="5061070at2759"/>
<dbReference type="PANTHER" id="PTHR11566:SF186">
    <property type="entry name" value="DYNAMIN CENTRAL DOMAIN, GTPASE EFFECTOR DOMAIN-CONTAINING PROTEIN-RELATED"/>
    <property type="match status" value="1"/>
</dbReference>
<dbReference type="Gene3D" id="1.20.120.1240">
    <property type="entry name" value="Dynamin, middle domain"/>
    <property type="match status" value="1"/>
</dbReference>
<feature type="domain" description="Dynamin stalk" evidence="1">
    <location>
        <begin position="81"/>
        <end position="269"/>
    </location>
</feature>
<keyword evidence="3" id="KW-1185">Reference proteome</keyword>
<dbReference type="GO" id="GO:0005737">
    <property type="term" value="C:cytoplasm"/>
    <property type="evidence" value="ECO:0007669"/>
    <property type="project" value="TreeGrafter"/>
</dbReference>
<dbReference type="GO" id="GO:0003924">
    <property type="term" value="F:GTPase activity"/>
    <property type="evidence" value="ECO:0007669"/>
    <property type="project" value="TreeGrafter"/>
</dbReference>
<dbReference type="InterPro" id="IPR000375">
    <property type="entry name" value="Dynamin_stalk"/>
</dbReference>
<evidence type="ECO:0000313" key="2">
    <source>
        <dbReference type="EMBL" id="PWA80582.1"/>
    </source>
</evidence>
<dbReference type="EMBL" id="PKPP01001705">
    <property type="protein sequence ID" value="PWA80582.1"/>
    <property type="molecule type" value="Genomic_DNA"/>
</dbReference>
<dbReference type="GO" id="GO:0008017">
    <property type="term" value="F:microtubule binding"/>
    <property type="evidence" value="ECO:0007669"/>
    <property type="project" value="TreeGrafter"/>
</dbReference>
<dbReference type="STRING" id="35608.A0A2U1P4C2"/>
<dbReference type="Proteomes" id="UP000245207">
    <property type="component" value="Unassembled WGS sequence"/>
</dbReference>
<evidence type="ECO:0000313" key="3">
    <source>
        <dbReference type="Proteomes" id="UP000245207"/>
    </source>
</evidence>
<dbReference type="GO" id="GO:0005874">
    <property type="term" value="C:microtubule"/>
    <property type="evidence" value="ECO:0007669"/>
    <property type="project" value="TreeGrafter"/>
</dbReference>
<organism evidence="2 3">
    <name type="scientific">Artemisia annua</name>
    <name type="common">Sweet wormwood</name>
    <dbReference type="NCBI Taxonomy" id="35608"/>
    <lineage>
        <taxon>Eukaryota</taxon>
        <taxon>Viridiplantae</taxon>
        <taxon>Streptophyta</taxon>
        <taxon>Embryophyta</taxon>
        <taxon>Tracheophyta</taxon>
        <taxon>Spermatophyta</taxon>
        <taxon>Magnoliopsida</taxon>
        <taxon>eudicotyledons</taxon>
        <taxon>Gunneridae</taxon>
        <taxon>Pentapetalae</taxon>
        <taxon>asterids</taxon>
        <taxon>campanulids</taxon>
        <taxon>Asterales</taxon>
        <taxon>Asteraceae</taxon>
        <taxon>Asteroideae</taxon>
        <taxon>Anthemideae</taxon>
        <taxon>Artemisiinae</taxon>
        <taxon>Artemisia</taxon>
    </lineage>
</organism>
<dbReference type="AlphaFoldDB" id="A0A2U1P4C2"/>